<dbReference type="Gene3D" id="3.60.15.10">
    <property type="entry name" value="Ribonuclease Z/Hydroxyacylglutathione hydrolase-like"/>
    <property type="match status" value="1"/>
</dbReference>
<evidence type="ECO:0000313" key="3">
    <source>
        <dbReference type="EMBL" id="PRY01978.1"/>
    </source>
</evidence>
<dbReference type="OrthoDB" id="9802991at2"/>
<reference evidence="3 4" key="1">
    <citation type="submission" date="2018-03" db="EMBL/GenBank/DDBJ databases">
        <title>Genomic Encyclopedia of Archaeal and Bacterial Type Strains, Phase II (KMG-II): from individual species to whole genera.</title>
        <authorList>
            <person name="Goeker M."/>
        </authorList>
    </citation>
    <scope>NUCLEOTIDE SEQUENCE [LARGE SCALE GENOMIC DNA]</scope>
    <source>
        <strain evidence="3 4">DSM 45601</strain>
    </source>
</reference>
<evidence type="ECO:0000313" key="4">
    <source>
        <dbReference type="Proteomes" id="UP000237846"/>
    </source>
</evidence>
<dbReference type="Proteomes" id="UP000237846">
    <property type="component" value="Unassembled WGS sequence"/>
</dbReference>
<accession>A0A2T0QDJ6</accession>
<organism evidence="3 4">
    <name type="scientific">Allonocardiopsis opalescens</name>
    <dbReference type="NCBI Taxonomy" id="1144618"/>
    <lineage>
        <taxon>Bacteria</taxon>
        <taxon>Bacillati</taxon>
        <taxon>Actinomycetota</taxon>
        <taxon>Actinomycetes</taxon>
        <taxon>Streptosporangiales</taxon>
        <taxon>Allonocardiopsis</taxon>
    </lineage>
</organism>
<dbReference type="SUPFAM" id="SSF56281">
    <property type="entry name" value="Metallo-hydrolase/oxidoreductase"/>
    <property type="match status" value="1"/>
</dbReference>
<dbReference type="CDD" id="cd06262">
    <property type="entry name" value="metallo-hydrolase-like_MBL-fold"/>
    <property type="match status" value="1"/>
</dbReference>
<evidence type="ECO:0000256" key="1">
    <source>
        <dbReference type="SAM" id="MobiDB-lite"/>
    </source>
</evidence>
<gene>
    <name evidence="3" type="ORF">CLV72_101576</name>
</gene>
<keyword evidence="3" id="KW-0378">Hydrolase</keyword>
<feature type="region of interest" description="Disordered" evidence="1">
    <location>
        <begin position="1"/>
        <end position="74"/>
    </location>
</feature>
<dbReference type="PANTHER" id="PTHR46233:SF4">
    <property type="entry name" value="METALLO-BETA-LACTAMASE DOMAIN-CONTAINING PROTEIN"/>
    <property type="match status" value="1"/>
</dbReference>
<dbReference type="SMART" id="SM00849">
    <property type="entry name" value="Lactamase_B"/>
    <property type="match status" value="1"/>
</dbReference>
<dbReference type="GO" id="GO:0016787">
    <property type="term" value="F:hydrolase activity"/>
    <property type="evidence" value="ECO:0007669"/>
    <property type="project" value="UniProtKB-KW"/>
</dbReference>
<sequence>MFWKKKAKQESASGDGSPEGAPADVDTNSVAKAKDEVDGASTPERPADAIDADNVADAEAVSDGGSDEAEAASDDGIRLVESTGTLTVDDVEHAAVSNSWIFPVSDDEVIVVDPAFDGDALVKAVGGREVVLVLCTSGVRDHIAGALAVAEADEAPIALHKKELRLWRREHGAEQVPDLELEDGGTLEVGDVTIEVLATPGSSPGAVSFYVPERGVVFTGDTLVKGRPGPVGDGYRDFTGQLASIGETLLALPADTRVLPAHGEETTIAAEAANFDDWVTPED</sequence>
<feature type="domain" description="Metallo-beta-lactamase" evidence="2">
    <location>
        <begin position="96"/>
        <end position="262"/>
    </location>
</feature>
<dbReference type="PANTHER" id="PTHR46233">
    <property type="entry name" value="HYDROXYACYLGLUTATHIONE HYDROLASE GLOC"/>
    <property type="match status" value="1"/>
</dbReference>
<dbReference type="Pfam" id="PF00753">
    <property type="entry name" value="Lactamase_B"/>
    <property type="match status" value="1"/>
</dbReference>
<comment type="caution">
    <text evidence="3">The sequence shown here is derived from an EMBL/GenBank/DDBJ whole genome shotgun (WGS) entry which is preliminary data.</text>
</comment>
<dbReference type="AlphaFoldDB" id="A0A2T0QDJ6"/>
<keyword evidence="4" id="KW-1185">Reference proteome</keyword>
<evidence type="ECO:0000259" key="2">
    <source>
        <dbReference type="SMART" id="SM00849"/>
    </source>
</evidence>
<name>A0A2T0QDJ6_9ACTN</name>
<dbReference type="InterPro" id="IPR051453">
    <property type="entry name" value="MBL_Glyoxalase_II"/>
</dbReference>
<protein>
    <submittedName>
        <fullName evidence="3">Glyoxylase-like metal-dependent hydrolase (Beta-lactamase superfamily II)</fullName>
    </submittedName>
</protein>
<dbReference type="InterPro" id="IPR036866">
    <property type="entry name" value="RibonucZ/Hydroxyglut_hydro"/>
</dbReference>
<dbReference type="RefSeq" id="WP_106238625.1">
    <property type="nucleotide sequence ID" value="NZ_PVZC01000001.1"/>
</dbReference>
<proteinExistence type="predicted"/>
<dbReference type="InterPro" id="IPR001279">
    <property type="entry name" value="Metallo-B-lactamas"/>
</dbReference>
<dbReference type="EMBL" id="PVZC01000001">
    <property type="protein sequence ID" value="PRY01978.1"/>
    <property type="molecule type" value="Genomic_DNA"/>
</dbReference>